<feature type="domain" description="N-end rule aminoacyl transferase C-terminal" evidence="6">
    <location>
        <begin position="164"/>
        <end position="309"/>
    </location>
</feature>
<evidence type="ECO:0000259" key="6">
    <source>
        <dbReference type="Pfam" id="PF04377"/>
    </source>
</evidence>
<dbReference type="GO" id="GO:0004057">
    <property type="term" value="F:arginyl-tRNA--protein transferase activity"/>
    <property type="evidence" value="ECO:0007669"/>
    <property type="project" value="UniProtKB-EC"/>
</dbReference>
<dbReference type="SUPFAM" id="SSF55729">
    <property type="entry name" value="Acyl-CoA N-acyltransferases (Nat)"/>
    <property type="match status" value="1"/>
</dbReference>
<dbReference type="PANTHER" id="PTHR21367:SF1">
    <property type="entry name" value="ARGINYL-TRNA--PROTEIN TRANSFERASE 1"/>
    <property type="match status" value="1"/>
</dbReference>
<protein>
    <recommendedName>
        <fullName evidence="2">arginyltransferase</fullName>
        <ecNumber evidence="2">2.3.2.8</ecNumber>
    </recommendedName>
</protein>
<keyword evidence="4" id="KW-0012">Acyltransferase</keyword>
<evidence type="ECO:0000259" key="5">
    <source>
        <dbReference type="Pfam" id="PF04376"/>
    </source>
</evidence>
<dbReference type="EC" id="2.3.2.8" evidence="2"/>
<dbReference type="AlphaFoldDB" id="A0A0C3P3Y9"/>
<dbReference type="EMBL" id="KN840438">
    <property type="protein sequence ID" value="KIP12669.1"/>
    <property type="molecule type" value="Genomic_DNA"/>
</dbReference>
<organism evidence="7 8">
    <name type="scientific">Phlebiopsis gigantea (strain 11061_1 CR5-6)</name>
    <name type="common">White-rot fungus</name>
    <name type="synonym">Peniophora gigantea</name>
    <dbReference type="NCBI Taxonomy" id="745531"/>
    <lineage>
        <taxon>Eukaryota</taxon>
        <taxon>Fungi</taxon>
        <taxon>Dikarya</taxon>
        <taxon>Basidiomycota</taxon>
        <taxon>Agaricomycotina</taxon>
        <taxon>Agaricomycetes</taxon>
        <taxon>Polyporales</taxon>
        <taxon>Phanerochaetaceae</taxon>
        <taxon>Phlebiopsis</taxon>
    </lineage>
</organism>
<reference evidence="7 8" key="1">
    <citation type="journal article" date="2014" name="PLoS Genet.">
        <title>Analysis of the Phlebiopsis gigantea genome, transcriptome and secretome provides insight into its pioneer colonization strategies of wood.</title>
        <authorList>
            <person name="Hori C."/>
            <person name="Ishida T."/>
            <person name="Igarashi K."/>
            <person name="Samejima M."/>
            <person name="Suzuki H."/>
            <person name="Master E."/>
            <person name="Ferreira P."/>
            <person name="Ruiz-Duenas F.J."/>
            <person name="Held B."/>
            <person name="Canessa P."/>
            <person name="Larrondo L.F."/>
            <person name="Schmoll M."/>
            <person name="Druzhinina I.S."/>
            <person name="Kubicek C.P."/>
            <person name="Gaskell J.A."/>
            <person name="Kersten P."/>
            <person name="St John F."/>
            <person name="Glasner J."/>
            <person name="Sabat G."/>
            <person name="Splinter BonDurant S."/>
            <person name="Syed K."/>
            <person name="Yadav J."/>
            <person name="Mgbeahuruike A.C."/>
            <person name="Kovalchuk A."/>
            <person name="Asiegbu F.O."/>
            <person name="Lackner G."/>
            <person name="Hoffmeister D."/>
            <person name="Rencoret J."/>
            <person name="Gutierrez A."/>
            <person name="Sun H."/>
            <person name="Lindquist E."/>
            <person name="Barry K."/>
            <person name="Riley R."/>
            <person name="Grigoriev I.V."/>
            <person name="Henrissat B."/>
            <person name="Kues U."/>
            <person name="Berka R.M."/>
            <person name="Martinez A.T."/>
            <person name="Covert S.F."/>
            <person name="Blanchette R.A."/>
            <person name="Cullen D."/>
        </authorList>
    </citation>
    <scope>NUCLEOTIDE SEQUENCE [LARGE SCALE GENOMIC DNA]</scope>
    <source>
        <strain evidence="7 8">11061_1 CR5-6</strain>
    </source>
</reference>
<evidence type="ECO:0000256" key="2">
    <source>
        <dbReference type="ARBA" id="ARBA00012025"/>
    </source>
</evidence>
<dbReference type="Pfam" id="PF04376">
    <property type="entry name" value="ATE_N"/>
    <property type="match status" value="1"/>
</dbReference>
<dbReference type="Pfam" id="PF04377">
    <property type="entry name" value="ATE_C"/>
    <property type="match status" value="1"/>
</dbReference>
<name>A0A0C3P3Y9_PHLG1</name>
<feature type="domain" description="N-end aminoacyl transferase N-terminal" evidence="5">
    <location>
        <begin position="16"/>
        <end position="94"/>
    </location>
</feature>
<dbReference type="HOGENOM" id="CLU_020349_2_1_1"/>
<evidence type="ECO:0000313" key="8">
    <source>
        <dbReference type="Proteomes" id="UP000053257"/>
    </source>
</evidence>
<dbReference type="PANTHER" id="PTHR21367">
    <property type="entry name" value="ARGININE-TRNA-PROTEIN TRANSFERASE 1"/>
    <property type="match status" value="1"/>
</dbReference>
<gene>
    <name evidence="7" type="ORF">PHLGIDRAFT_97251</name>
</gene>
<dbReference type="InterPro" id="IPR007472">
    <property type="entry name" value="N-end_Aminoacyl_Trfase_C"/>
</dbReference>
<dbReference type="Proteomes" id="UP000053257">
    <property type="component" value="Unassembled WGS sequence"/>
</dbReference>
<dbReference type="InterPro" id="IPR030700">
    <property type="entry name" value="N-end_Aminoacyl_Trfase"/>
</dbReference>
<sequence>MADILAVISPLTPRASTCGYCGPPGKRSMAQTNVHAAEFIPMDCTCMAYQKLIDRGWRRSGTYCYKPDLKRSCCPQYTIKLDSLEFKASKSQRKLLNRFNRWTLHDDSTSGGGKDIHRQAIKATKDVEFILTDAIHASEYRPNSGSELAHRFEVTLEPSSFTPEKFALYQTYQREVHKEEEEKGSASFKRFLVDNPLQRNTIPYTREPAAHLPREYGAYHQLYRIDGELVAVGVIDILPNCVSSVYFMYDPKWERFSLGKLSALREITLAKEMYDAGAPGMQYLYMGFYIHSCPKMRYKAEYVPSHLLDPEEYSWHPLDQCIPILDKFRYATFAHPEHSLERVYDGPALQPSLPESWLNDLQLLVRGDRGRHALIHVVDTDDWKEPEKKHAITTVAYGLGPDLSKQIVFYLAHVL</sequence>
<dbReference type="InterPro" id="IPR007471">
    <property type="entry name" value="N-end_Aminoacyl_Trfase_N"/>
</dbReference>
<dbReference type="OrthoDB" id="74183at2759"/>
<evidence type="ECO:0000256" key="4">
    <source>
        <dbReference type="ARBA" id="ARBA00023315"/>
    </source>
</evidence>
<accession>A0A0C3P3Y9</accession>
<evidence type="ECO:0000256" key="3">
    <source>
        <dbReference type="ARBA" id="ARBA00022679"/>
    </source>
</evidence>
<dbReference type="InterPro" id="IPR016181">
    <property type="entry name" value="Acyl_CoA_acyltransferase"/>
</dbReference>
<dbReference type="GO" id="GO:0005737">
    <property type="term" value="C:cytoplasm"/>
    <property type="evidence" value="ECO:0007669"/>
    <property type="project" value="TreeGrafter"/>
</dbReference>
<proteinExistence type="inferred from homology"/>
<keyword evidence="8" id="KW-1185">Reference proteome</keyword>
<dbReference type="STRING" id="745531.A0A0C3P3Y9"/>
<evidence type="ECO:0000256" key="1">
    <source>
        <dbReference type="ARBA" id="ARBA00009991"/>
    </source>
</evidence>
<comment type="similarity">
    <text evidence="1">Belongs to the R-transferase family.</text>
</comment>
<evidence type="ECO:0000313" key="7">
    <source>
        <dbReference type="EMBL" id="KIP12669.1"/>
    </source>
</evidence>
<keyword evidence="3" id="KW-0808">Transferase</keyword>